<feature type="transmembrane region" description="Helical" evidence="1">
    <location>
        <begin position="81"/>
        <end position="108"/>
    </location>
</feature>
<keyword evidence="1" id="KW-0812">Transmembrane</keyword>
<name>A0A1H4Z3B6_TSUTY</name>
<keyword evidence="1" id="KW-1133">Transmembrane helix</keyword>
<accession>A0A1H4Z3B6</accession>
<feature type="transmembrane region" description="Helical" evidence="1">
    <location>
        <begin position="188"/>
        <end position="206"/>
    </location>
</feature>
<evidence type="ECO:0000313" key="3">
    <source>
        <dbReference type="Proteomes" id="UP000182241"/>
    </source>
</evidence>
<keyword evidence="1" id="KW-0472">Membrane</keyword>
<dbReference type="STRING" id="57704.SAMN04489793_4392"/>
<keyword evidence="3" id="KW-1185">Reference proteome</keyword>
<organism evidence="2 3">
    <name type="scientific">Tsukamurella tyrosinosolvens</name>
    <dbReference type="NCBI Taxonomy" id="57704"/>
    <lineage>
        <taxon>Bacteria</taxon>
        <taxon>Bacillati</taxon>
        <taxon>Actinomycetota</taxon>
        <taxon>Actinomycetes</taxon>
        <taxon>Mycobacteriales</taxon>
        <taxon>Tsukamurellaceae</taxon>
        <taxon>Tsukamurella</taxon>
    </lineage>
</organism>
<reference evidence="3" key="1">
    <citation type="submission" date="2016-10" db="EMBL/GenBank/DDBJ databases">
        <authorList>
            <person name="Varghese N."/>
            <person name="Submissions S."/>
        </authorList>
    </citation>
    <scope>NUCLEOTIDE SEQUENCE [LARGE SCALE GENOMIC DNA]</scope>
    <source>
        <strain evidence="3">DSM 44234</strain>
    </source>
</reference>
<protein>
    <submittedName>
        <fullName evidence="2">Uncharacterized protein</fullName>
    </submittedName>
</protein>
<evidence type="ECO:0000313" key="2">
    <source>
        <dbReference type="EMBL" id="SED23914.1"/>
    </source>
</evidence>
<dbReference type="EMBL" id="FNSA01000003">
    <property type="protein sequence ID" value="SED23914.1"/>
    <property type="molecule type" value="Genomic_DNA"/>
</dbReference>
<sequence>MSALRQAFWFALLGAAVALLGATDSGGAWSLEDGTYLAADGWLVSGGHTRAGVIGAAAGAVTGLVLWAVGVRPRGREDDRIGTVALAGLLGAAVGLSPVLAFVGFSFAGAVSAPSTPVILAIYAAGGLLAYGAALAAVGRALRALGDAHVRATVRTLAWALPLGAALATAAGVAAAATTDFSTTTATWIRAVIAALAVVAATLAAGRALAVRTARGAAPADPA</sequence>
<proteinExistence type="predicted"/>
<dbReference type="AlphaFoldDB" id="A0A1H4Z3B6"/>
<dbReference type="RefSeq" id="WP_068742951.1">
    <property type="nucleotide sequence ID" value="NZ_CBDRGN010000007.1"/>
</dbReference>
<feature type="transmembrane region" description="Helical" evidence="1">
    <location>
        <begin position="120"/>
        <end position="142"/>
    </location>
</feature>
<feature type="transmembrane region" description="Helical" evidence="1">
    <location>
        <begin position="49"/>
        <end position="69"/>
    </location>
</feature>
<feature type="transmembrane region" description="Helical" evidence="1">
    <location>
        <begin position="154"/>
        <end position="176"/>
    </location>
</feature>
<evidence type="ECO:0000256" key="1">
    <source>
        <dbReference type="SAM" id="Phobius"/>
    </source>
</evidence>
<dbReference type="Proteomes" id="UP000182241">
    <property type="component" value="Unassembled WGS sequence"/>
</dbReference>
<gene>
    <name evidence="2" type="ORF">SAMN04489793_4392</name>
</gene>